<protein>
    <submittedName>
        <fullName evidence="2">Uncharacterized protein</fullName>
    </submittedName>
</protein>
<dbReference type="RefSeq" id="WP_358132518.1">
    <property type="nucleotide sequence ID" value="NZ_JBFALK010000006.1"/>
</dbReference>
<evidence type="ECO:0000313" key="3">
    <source>
        <dbReference type="Proteomes" id="UP001551675"/>
    </source>
</evidence>
<name>A0ABV3GD34_MICGL</name>
<organism evidence="2 3">
    <name type="scientific">Microtetraspora glauca</name>
    <dbReference type="NCBI Taxonomy" id="1996"/>
    <lineage>
        <taxon>Bacteria</taxon>
        <taxon>Bacillati</taxon>
        <taxon>Actinomycetota</taxon>
        <taxon>Actinomycetes</taxon>
        <taxon>Streptosporangiales</taxon>
        <taxon>Streptosporangiaceae</taxon>
        <taxon>Microtetraspora</taxon>
    </lineage>
</organism>
<dbReference type="EMBL" id="JBFALK010000006">
    <property type="protein sequence ID" value="MEV0969549.1"/>
    <property type="molecule type" value="Genomic_DNA"/>
</dbReference>
<reference evidence="2 3" key="1">
    <citation type="submission" date="2024-06" db="EMBL/GenBank/DDBJ databases">
        <title>The Natural Products Discovery Center: Release of the First 8490 Sequenced Strains for Exploring Actinobacteria Biosynthetic Diversity.</title>
        <authorList>
            <person name="Kalkreuter E."/>
            <person name="Kautsar S.A."/>
            <person name="Yang D."/>
            <person name="Bader C.D."/>
            <person name="Teijaro C.N."/>
            <person name="Fluegel L."/>
            <person name="Davis C.M."/>
            <person name="Simpson J.R."/>
            <person name="Lauterbach L."/>
            <person name="Steele A.D."/>
            <person name="Gui C."/>
            <person name="Meng S."/>
            <person name="Li G."/>
            <person name="Viehrig K."/>
            <person name="Ye F."/>
            <person name="Su P."/>
            <person name="Kiefer A.F."/>
            <person name="Nichols A."/>
            <person name="Cepeda A.J."/>
            <person name="Yan W."/>
            <person name="Fan B."/>
            <person name="Jiang Y."/>
            <person name="Adhikari A."/>
            <person name="Zheng C.-J."/>
            <person name="Schuster L."/>
            <person name="Cowan T.M."/>
            <person name="Smanski M.J."/>
            <person name="Chevrette M.G."/>
            <person name="De Carvalho L.P.S."/>
            <person name="Shen B."/>
        </authorList>
    </citation>
    <scope>NUCLEOTIDE SEQUENCE [LARGE SCALE GENOMIC DNA]</scope>
    <source>
        <strain evidence="2 3">NPDC050100</strain>
    </source>
</reference>
<feature type="region of interest" description="Disordered" evidence="1">
    <location>
        <begin position="1"/>
        <end position="96"/>
    </location>
</feature>
<sequence>MSSKSKKRGTASTPEPTASRAESVPEGERGTARPGTTSPQRTPPPQRNQPPQPQPRQRGRTDLPGQPHSHVNSKAVAANRHSAAKGSLPLRRGQRG</sequence>
<comment type="caution">
    <text evidence="2">The sequence shown here is derived from an EMBL/GenBank/DDBJ whole genome shotgun (WGS) entry which is preliminary data.</text>
</comment>
<evidence type="ECO:0000256" key="1">
    <source>
        <dbReference type="SAM" id="MobiDB-lite"/>
    </source>
</evidence>
<feature type="compositionally biased region" description="Pro residues" evidence="1">
    <location>
        <begin position="41"/>
        <end position="54"/>
    </location>
</feature>
<accession>A0ABV3GD34</accession>
<evidence type="ECO:0000313" key="2">
    <source>
        <dbReference type="EMBL" id="MEV0969549.1"/>
    </source>
</evidence>
<dbReference type="Proteomes" id="UP001551675">
    <property type="component" value="Unassembled WGS sequence"/>
</dbReference>
<gene>
    <name evidence="2" type="ORF">AB0I59_13000</name>
</gene>
<keyword evidence="3" id="KW-1185">Reference proteome</keyword>
<proteinExistence type="predicted"/>